<dbReference type="GO" id="GO:0035720">
    <property type="term" value="P:intraciliary anterograde transport"/>
    <property type="evidence" value="ECO:0007669"/>
    <property type="project" value="TreeGrafter"/>
</dbReference>
<dbReference type="GO" id="GO:0035735">
    <property type="term" value="P:intraciliary transport involved in cilium assembly"/>
    <property type="evidence" value="ECO:0007669"/>
    <property type="project" value="TreeGrafter"/>
</dbReference>
<reference evidence="9 10" key="1">
    <citation type="journal article" date="2017" name="Curr. Biol.">
        <title>Genome architecture and evolution of a unichromosomal asexual nematode.</title>
        <authorList>
            <person name="Fradin H."/>
            <person name="Zegar C."/>
            <person name="Gutwein M."/>
            <person name="Lucas J."/>
            <person name="Kovtun M."/>
            <person name="Corcoran D."/>
            <person name="Baugh L.R."/>
            <person name="Kiontke K."/>
            <person name="Gunsalus K."/>
            <person name="Fitch D.H."/>
            <person name="Piano F."/>
        </authorList>
    </citation>
    <scope>NUCLEOTIDE SEQUENCE [LARGE SCALE GENOMIC DNA]</scope>
    <source>
        <strain evidence="9">PF1309</strain>
    </source>
</reference>
<dbReference type="GO" id="GO:0097546">
    <property type="term" value="C:ciliary base"/>
    <property type="evidence" value="ECO:0007669"/>
    <property type="project" value="TreeGrafter"/>
</dbReference>
<evidence type="ECO:0000256" key="5">
    <source>
        <dbReference type="ARBA" id="ARBA00022803"/>
    </source>
</evidence>
<gene>
    <name evidence="9" type="ORF">WR25_09922</name>
</gene>
<comment type="subcellular location">
    <subcellularLocation>
        <location evidence="1">Cell projection</location>
        <location evidence="1">Cilium</location>
    </subcellularLocation>
</comment>
<feature type="compositionally biased region" description="Basic and acidic residues" evidence="8">
    <location>
        <begin position="12"/>
        <end position="24"/>
    </location>
</feature>
<evidence type="ECO:0000256" key="3">
    <source>
        <dbReference type="ARBA" id="ARBA00019387"/>
    </source>
</evidence>
<comment type="similarity">
    <text evidence="2">Belongs to the IFT56 family.</text>
</comment>
<dbReference type="GO" id="GO:0120170">
    <property type="term" value="F:intraciliary transport particle B binding"/>
    <property type="evidence" value="ECO:0007669"/>
    <property type="project" value="TreeGrafter"/>
</dbReference>
<evidence type="ECO:0000313" key="10">
    <source>
        <dbReference type="Proteomes" id="UP000218231"/>
    </source>
</evidence>
<evidence type="ECO:0000313" key="9">
    <source>
        <dbReference type="EMBL" id="PAV55565.1"/>
    </source>
</evidence>
<keyword evidence="10" id="KW-1185">Reference proteome</keyword>
<comment type="caution">
    <text evidence="9">The sequence shown here is derived from an EMBL/GenBank/DDBJ whole genome shotgun (WGS) entry which is preliminary data.</text>
</comment>
<dbReference type="InterPro" id="IPR019734">
    <property type="entry name" value="TPR_rpt"/>
</dbReference>
<dbReference type="Pfam" id="PF13174">
    <property type="entry name" value="TPR_6"/>
    <property type="match status" value="1"/>
</dbReference>
<evidence type="ECO:0000256" key="1">
    <source>
        <dbReference type="ARBA" id="ARBA00004138"/>
    </source>
</evidence>
<feature type="repeat" description="TPR" evidence="7">
    <location>
        <begin position="150"/>
        <end position="183"/>
    </location>
</feature>
<dbReference type="AlphaFoldDB" id="A0A2A2J1S8"/>
<dbReference type="InterPro" id="IPR011990">
    <property type="entry name" value="TPR-like_helical_dom_sf"/>
</dbReference>
<dbReference type="OrthoDB" id="95390at2759"/>
<evidence type="ECO:0000256" key="4">
    <source>
        <dbReference type="ARBA" id="ARBA00022737"/>
    </source>
</evidence>
<keyword evidence="6" id="KW-0966">Cell projection</keyword>
<dbReference type="Pfam" id="PF14559">
    <property type="entry name" value="TPR_19"/>
    <property type="match status" value="1"/>
</dbReference>
<dbReference type="PANTHER" id="PTHR14781">
    <property type="entry name" value="INTRAFLAGELLAR TRANSPORT PROTEIN 56"/>
    <property type="match status" value="1"/>
</dbReference>
<name>A0A2A2J1S8_9BILA</name>
<dbReference type="STRING" id="2018661.A0A2A2J1S8"/>
<protein>
    <recommendedName>
        <fullName evidence="3">Intraflagellar transport protein 56</fullName>
    </recommendedName>
</protein>
<organism evidence="9 10">
    <name type="scientific">Diploscapter pachys</name>
    <dbReference type="NCBI Taxonomy" id="2018661"/>
    <lineage>
        <taxon>Eukaryota</taxon>
        <taxon>Metazoa</taxon>
        <taxon>Ecdysozoa</taxon>
        <taxon>Nematoda</taxon>
        <taxon>Chromadorea</taxon>
        <taxon>Rhabditida</taxon>
        <taxon>Rhabditina</taxon>
        <taxon>Rhabditomorpha</taxon>
        <taxon>Rhabditoidea</taxon>
        <taxon>Rhabditidae</taxon>
        <taxon>Diploscapter</taxon>
    </lineage>
</organism>
<proteinExistence type="inferred from homology"/>
<dbReference type="InterPro" id="IPR030511">
    <property type="entry name" value="TTC26"/>
</dbReference>
<dbReference type="EMBL" id="LIAE01010763">
    <property type="protein sequence ID" value="PAV55565.1"/>
    <property type="molecule type" value="Genomic_DNA"/>
</dbReference>
<dbReference type="Proteomes" id="UP000218231">
    <property type="component" value="Unassembled WGS sequence"/>
</dbReference>
<dbReference type="PROSITE" id="PS50005">
    <property type="entry name" value="TPR"/>
    <property type="match status" value="1"/>
</dbReference>
<keyword evidence="5 7" id="KW-0802">TPR repeat</keyword>
<evidence type="ECO:0000256" key="7">
    <source>
        <dbReference type="PROSITE-ProRule" id="PRU00339"/>
    </source>
</evidence>
<keyword evidence="4" id="KW-0677">Repeat</keyword>
<evidence type="ECO:0000256" key="2">
    <source>
        <dbReference type="ARBA" id="ARBA00007834"/>
    </source>
</evidence>
<dbReference type="GO" id="GO:0036064">
    <property type="term" value="C:ciliary basal body"/>
    <property type="evidence" value="ECO:0007669"/>
    <property type="project" value="TreeGrafter"/>
</dbReference>
<evidence type="ECO:0000256" key="8">
    <source>
        <dbReference type="SAM" id="MobiDB-lite"/>
    </source>
</evidence>
<feature type="region of interest" description="Disordered" evidence="8">
    <location>
        <begin position="1"/>
        <end position="24"/>
    </location>
</feature>
<dbReference type="Gene3D" id="1.25.40.10">
    <property type="entry name" value="Tetratricopeptide repeat domain"/>
    <property type="match status" value="2"/>
</dbReference>
<dbReference type="GO" id="GO:0030992">
    <property type="term" value="C:intraciliary transport particle B"/>
    <property type="evidence" value="ECO:0007669"/>
    <property type="project" value="TreeGrafter"/>
</dbReference>
<dbReference type="SUPFAM" id="SSF48452">
    <property type="entry name" value="TPR-like"/>
    <property type="match status" value="1"/>
</dbReference>
<sequence length="354" mass="40562">MLLSRLRPSKKKPSEDQTSKKKAQKIPELEDFLLKKDYGGACSLLEFGQKGGWDETRALWLGHCYFRGGDYKKAADTYEELMKKPTYPPEVPVYLGCCYFFMGMYADAKNVAEKIPKSSLQNRLMFHASHKLNDEKKLMLYHQQLAADNVEDQLSLASIHYMRMHYAEAIEIYKKILQQNPSLVALNVYIAMCYFKMDYFDVAQEMLQIYLDQYPQSPAALNLRACISYKTYNGKTAIPEIESLLRKSLYPAARDLLNHNMVVFKDGDGALQILPALMDVMPEARVNLIIYHLKKGHIQDALKLCDDLEPQLPTEFLAKAITFTCWGQLKDSKEHLKTAEQYFKMVGESAAECG</sequence>
<accession>A0A2A2J1S8</accession>
<dbReference type="PANTHER" id="PTHR14781:SF0">
    <property type="entry name" value="INTRAFLAGELLAR TRANSPORT PROTEIN 56"/>
    <property type="match status" value="1"/>
</dbReference>
<evidence type="ECO:0000256" key="6">
    <source>
        <dbReference type="ARBA" id="ARBA00023273"/>
    </source>
</evidence>